<name>A0A0F9JFP9_9ZZZZ</name>
<gene>
    <name evidence="1" type="ORF">LCGC14_1460870</name>
</gene>
<sequence length="58" mass="6210">MERVEVVVTNRVGSNLVILDPCEDGEVKISVSVGGKDVGYVIVAEEGVVVLRAGRERL</sequence>
<proteinExistence type="predicted"/>
<dbReference type="EMBL" id="LAZR01010167">
    <property type="protein sequence ID" value="KKM68433.1"/>
    <property type="molecule type" value="Genomic_DNA"/>
</dbReference>
<accession>A0A0F9JFP9</accession>
<organism evidence="1">
    <name type="scientific">marine sediment metagenome</name>
    <dbReference type="NCBI Taxonomy" id="412755"/>
    <lineage>
        <taxon>unclassified sequences</taxon>
        <taxon>metagenomes</taxon>
        <taxon>ecological metagenomes</taxon>
    </lineage>
</organism>
<reference evidence="1" key="1">
    <citation type="journal article" date="2015" name="Nature">
        <title>Complex archaea that bridge the gap between prokaryotes and eukaryotes.</title>
        <authorList>
            <person name="Spang A."/>
            <person name="Saw J.H."/>
            <person name="Jorgensen S.L."/>
            <person name="Zaremba-Niedzwiedzka K."/>
            <person name="Martijn J."/>
            <person name="Lind A.E."/>
            <person name="van Eijk R."/>
            <person name="Schleper C."/>
            <person name="Guy L."/>
            <person name="Ettema T.J."/>
        </authorList>
    </citation>
    <scope>NUCLEOTIDE SEQUENCE</scope>
</reference>
<evidence type="ECO:0000313" key="1">
    <source>
        <dbReference type="EMBL" id="KKM68433.1"/>
    </source>
</evidence>
<dbReference type="AlphaFoldDB" id="A0A0F9JFP9"/>
<comment type="caution">
    <text evidence="1">The sequence shown here is derived from an EMBL/GenBank/DDBJ whole genome shotgun (WGS) entry which is preliminary data.</text>
</comment>
<protein>
    <submittedName>
        <fullName evidence="1">Uncharacterized protein</fullName>
    </submittedName>
</protein>